<comment type="caution">
    <text evidence="10">Lacks conserved residue(s) required for the propagation of feature annotation.</text>
</comment>
<name>A0AAE3EI02_9SPIR</name>
<dbReference type="GO" id="GO:0008360">
    <property type="term" value="P:regulation of cell shape"/>
    <property type="evidence" value="ECO:0007669"/>
    <property type="project" value="UniProtKB-KW"/>
</dbReference>
<dbReference type="NCBIfam" id="TIGR01133">
    <property type="entry name" value="murG"/>
    <property type="match status" value="1"/>
</dbReference>
<feature type="binding site" evidence="10">
    <location>
        <position position="199"/>
    </location>
    <ligand>
        <name>UDP-N-acetyl-alpha-D-glucosamine</name>
        <dbReference type="ChEBI" id="CHEBI:57705"/>
    </ligand>
</feature>
<evidence type="ECO:0000256" key="8">
    <source>
        <dbReference type="ARBA" id="ARBA00023306"/>
    </source>
</evidence>
<evidence type="ECO:0000256" key="9">
    <source>
        <dbReference type="ARBA" id="ARBA00023316"/>
    </source>
</evidence>
<dbReference type="GO" id="GO:0005886">
    <property type="term" value="C:plasma membrane"/>
    <property type="evidence" value="ECO:0007669"/>
    <property type="project" value="UniProtKB-SubCell"/>
</dbReference>
<dbReference type="EMBL" id="JAINWA010000003">
    <property type="protein sequence ID" value="MCD1654802.1"/>
    <property type="molecule type" value="Genomic_DNA"/>
</dbReference>
<keyword evidence="8 10" id="KW-0131">Cell cycle</keyword>
<evidence type="ECO:0000256" key="5">
    <source>
        <dbReference type="ARBA" id="ARBA00022960"/>
    </source>
</evidence>
<keyword evidence="4 10" id="KW-0808">Transferase</keyword>
<evidence type="ECO:0000256" key="7">
    <source>
        <dbReference type="ARBA" id="ARBA00023136"/>
    </source>
</evidence>
<keyword evidence="9 10" id="KW-0961">Cell wall biogenesis/degradation</keyword>
<dbReference type="Proteomes" id="UP001198163">
    <property type="component" value="Unassembled WGS sequence"/>
</dbReference>
<feature type="domain" description="Glycosyl transferase family 28 C-terminal" evidence="12">
    <location>
        <begin position="193"/>
        <end position="348"/>
    </location>
</feature>
<evidence type="ECO:0000259" key="12">
    <source>
        <dbReference type="Pfam" id="PF04101"/>
    </source>
</evidence>
<dbReference type="GO" id="GO:0005975">
    <property type="term" value="P:carbohydrate metabolic process"/>
    <property type="evidence" value="ECO:0007669"/>
    <property type="project" value="InterPro"/>
</dbReference>
<dbReference type="EC" id="2.4.1.227" evidence="10"/>
<keyword evidence="3 10" id="KW-0328">Glycosyltransferase</keyword>
<dbReference type="InterPro" id="IPR004276">
    <property type="entry name" value="GlycoTrans_28_N"/>
</dbReference>
<evidence type="ECO:0000256" key="2">
    <source>
        <dbReference type="ARBA" id="ARBA00022618"/>
    </source>
</evidence>
<dbReference type="Gene3D" id="3.40.50.2000">
    <property type="entry name" value="Glycogen Phosphorylase B"/>
    <property type="match status" value="2"/>
</dbReference>
<dbReference type="CDD" id="cd03785">
    <property type="entry name" value="GT28_MurG"/>
    <property type="match status" value="1"/>
</dbReference>
<dbReference type="GO" id="GO:0071555">
    <property type="term" value="P:cell wall organization"/>
    <property type="evidence" value="ECO:0007669"/>
    <property type="project" value="UniProtKB-KW"/>
</dbReference>
<comment type="pathway">
    <text evidence="10">Cell wall biogenesis; peptidoglycan biosynthesis.</text>
</comment>
<feature type="binding site" evidence="10">
    <location>
        <position position="168"/>
    </location>
    <ligand>
        <name>UDP-N-acetyl-alpha-D-glucosamine</name>
        <dbReference type="ChEBI" id="CHEBI:57705"/>
    </ligand>
</feature>
<dbReference type="GO" id="GO:0009252">
    <property type="term" value="P:peptidoglycan biosynthetic process"/>
    <property type="evidence" value="ECO:0007669"/>
    <property type="project" value="UniProtKB-UniRule"/>
</dbReference>
<comment type="similarity">
    <text evidence="10">Belongs to the glycosyltransferase 28 family. MurG subfamily.</text>
</comment>
<evidence type="ECO:0000256" key="6">
    <source>
        <dbReference type="ARBA" id="ARBA00022984"/>
    </source>
</evidence>
<dbReference type="Pfam" id="PF04101">
    <property type="entry name" value="Glyco_tran_28_C"/>
    <property type="match status" value="1"/>
</dbReference>
<dbReference type="GO" id="GO:0050511">
    <property type="term" value="F:undecaprenyldiphospho-muramoylpentapeptide beta-N-acetylglucosaminyltransferase activity"/>
    <property type="evidence" value="ECO:0007669"/>
    <property type="project" value="UniProtKB-UniRule"/>
</dbReference>
<dbReference type="Pfam" id="PF03033">
    <property type="entry name" value="Glyco_transf_28"/>
    <property type="match status" value="1"/>
</dbReference>
<dbReference type="SUPFAM" id="SSF53756">
    <property type="entry name" value="UDP-Glycosyltransferase/glycogen phosphorylase"/>
    <property type="match status" value="1"/>
</dbReference>
<dbReference type="PANTHER" id="PTHR21015">
    <property type="entry name" value="UDP-N-ACETYLGLUCOSAMINE--N-ACETYLMURAMYL-(PENTAPEPTIDE) PYROPHOSPHORYL-UNDECAPRENOL N-ACETYLGLUCOSAMINE TRANSFERASE 1"/>
    <property type="match status" value="1"/>
</dbReference>
<dbReference type="PANTHER" id="PTHR21015:SF27">
    <property type="entry name" value="UDP-N-ACETYLGLUCOSAMINE--N-ACETYLMURAMYL-(PENTAPEPTIDE) PYROPHOSPHORYL-UNDECAPRENOL N-ACETYLGLUCOSAMINE TRANSFERASE"/>
    <property type="match status" value="1"/>
</dbReference>
<evidence type="ECO:0000256" key="4">
    <source>
        <dbReference type="ARBA" id="ARBA00022679"/>
    </source>
</evidence>
<dbReference type="HAMAP" id="MF_00033">
    <property type="entry name" value="MurG"/>
    <property type="match status" value="1"/>
</dbReference>
<keyword evidence="1 10" id="KW-1003">Cell membrane</keyword>
<reference evidence="13" key="1">
    <citation type="submission" date="2021-08" db="EMBL/GenBank/DDBJ databases">
        <title>Comparative analyses of Brucepasteria parasyntrophica and Teretinema zuelzerae.</title>
        <authorList>
            <person name="Song Y."/>
            <person name="Brune A."/>
        </authorList>
    </citation>
    <scope>NUCLEOTIDE SEQUENCE</scope>
    <source>
        <strain evidence="13">DSM 1903</strain>
    </source>
</reference>
<evidence type="ECO:0000313" key="13">
    <source>
        <dbReference type="EMBL" id="MCD1654802.1"/>
    </source>
</evidence>
<feature type="binding site" evidence="10">
    <location>
        <position position="299"/>
    </location>
    <ligand>
        <name>UDP-N-acetyl-alpha-D-glucosamine</name>
        <dbReference type="ChEBI" id="CHEBI:57705"/>
    </ligand>
</feature>
<keyword evidence="7 10" id="KW-0472">Membrane</keyword>
<accession>A0AAE3EI02</accession>
<keyword evidence="14" id="KW-1185">Reference proteome</keyword>
<keyword evidence="2 10" id="KW-0132">Cell division</keyword>
<comment type="subcellular location">
    <subcellularLocation>
        <location evidence="10">Cell membrane</location>
        <topology evidence="10">Peripheral membrane protein</topology>
        <orientation evidence="10">Cytoplasmic side</orientation>
    </subcellularLocation>
</comment>
<dbReference type="InterPro" id="IPR007235">
    <property type="entry name" value="Glyco_trans_28_C"/>
</dbReference>
<sequence length="371" mass="39880">MKSIVFTGGGTGGHIFPGLAIIEEFLKKSDLSVYWIGSSRGVDRELVSGAGISFKGIPTGKLRRYASFQNFTDIFRIAGGFFVSLGYLLKDRPLLVFSKGGFVSVPVCCAAWVLRIPVFTHECDFSPGLATRINSLFAKKILVTYDETKKFFSPSKQQKAVVVGNPVRSAFYSARSDAGRIFLGADKSGLPILLVLGGSLGARQVNELVSRSLKELCRFFIVVHQTGPSHFDQTELYDDPETAGRYKPYPFIRDEMADVLASASLVVARAGANTVWECAAAGKPMILIPLEKGSSRGDQVENAHFFETRGAAVSLTGENASAEKLCAVVSNLAQNPDALAAMASASARLIQANPAQIIADMLIETTIQGPV</sequence>
<dbReference type="AlphaFoldDB" id="A0AAE3EI02"/>
<comment type="catalytic activity">
    <reaction evidence="10">
        <text>di-trans,octa-cis-undecaprenyl diphospho-N-acetyl-alpha-D-muramoyl-L-alanyl-D-glutamyl-meso-2,6-diaminopimeloyl-D-alanyl-D-alanine + UDP-N-acetyl-alpha-D-glucosamine = di-trans,octa-cis-undecaprenyl diphospho-[N-acetyl-alpha-D-glucosaminyl-(1-&gt;4)]-N-acetyl-alpha-D-muramoyl-L-alanyl-D-glutamyl-meso-2,6-diaminopimeloyl-D-alanyl-D-alanine + UDP + H(+)</text>
        <dbReference type="Rhea" id="RHEA:31227"/>
        <dbReference type="ChEBI" id="CHEBI:15378"/>
        <dbReference type="ChEBI" id="CHEBI:57705"/>
        <dbReference type="ChEBI" id="CHEBI:58223"/>
        <dbReference type="ChEBI" id="CHEBI:61387"/>
        <dbReference type="ChEBI" id="CHEBI:61388"/>
        <dbReference type="EC" id="2.4.1.227"/>
    </reaction>
</comment>
<comment type="caution">
    <text evidence="13">The sequence shown here is derived from an EMBL/GenBank/DDBJ whole genome shotgun (WGS) entry which is preliminary data.</text>
</comment>
<evidence type="ECO:0000313" key="14">
    <source>
        <dbReference type="Proteomes" id="UP001198163"/>
    </source>
</evidence>
<evidence type="ECO:0000259" key="11">
    <source>
        <dbReference type="Pfam" id="PF03033"/>
    </source>
</evidence>
<evidence type="ECO:0000256" key="1">
    <source>
        <dbReference type="ARBA" id="ARBA00022475"/>
    </source>
</evidence>
<comment type="function">
    <text evidence="10">Cell wall formation. Catalyzes the transfer of a GlcNAc subunit on undecaprenyl-pyrophosphoryl-MurNAc-pentapeptide (lipid intermediate I) to form undecaprenyl-pyrophosphoryl-MurNAc-(pentapeptide)GlcNAc (lipid intermediate II).</text>
</comment>
<dbReference type="InterPro" id="IPR006009">
    <property type="entry name" value="GlcNAc_MurG"/>
</dbReference>
<evidence type="ECO:0000256" key="3">
    <source>
        <dbReference type="ARBA" id="ARBA00022676"/>
    </source>
</evidence>
<protein>
    <recommendedName>
        <fullName evidence="10">UDP-N-acetylglucosamine--N-acetylmuramyl-(pentapeptide) pyrophosphoryl-undecaprenol N-acetylglucosamine transferase</fullName>
        <ecNumber evidence="10">2.4.1.227</ecNumber>
    </recommendedName>
    <alternativeName>
        <fullName evidence="10">Undecaprenyl-PP-MurNAc-pentapeptide-UDPGlcNAc GlcNAc transferase</fullName>
    </alternativeName>
</protein>
<dbReference type="RefSeq" id="WP_230755361.1">
    <property type="nucleotide sequence ID" value="NZ_JAINWA010000003.1"/>
</dbReference>
<keyword evidence="5 10" id="KW-0133">Cell shape</keyword>
<dbReference type="GO" id="GO:0051301">
    <property type="term" value="P:cell division"/>
    <property type="evidence" value="ECO:0007669"/>
    <property type="project" value="UniProtKB-KW"/>
</dbReference>
<proteinExistence type="inferred from homology"/>
<feature type="binding site" evidence="10">
    <location>
        <begin position="11"/>
        <end position="13"/>
    </location>
    <ligand>
        <name>UDP-N-acetyl-alpha-D-glucosamine</name>
        <dbReference type="ChEBI" id="CHEBI:57705"/>
    </ligand>
</feature>
<keyword evidence="6 10" id="KW-0573">Peptidoglycan synthesis</keyword>
<organism evidence="13 14">
    <name type="scientific">Teretinema zuelzerae</name>
    <dbReference type="NCBI Taxonomy" id="156"/>
    <lineage>
        <taxon>Bacteria</taxon>
        <taxon>Pseudomonadati</taxon>
        <taxon>Spirochaetota</taxon>
        <taxon>Spirochaetia</taxon>
        <taxon>Spirochaetales</taxon>
        <taxon>Treponemataceae</taxon>
        <taxon>Teretinema</taxon>
    </lineage>
</organism>
<evidence type="ECO:0000256" key="10">
    <source>
        <dbReference type="HAMAP-Rule" id="MF_00033"/>
    </source>
</evidence>
<feature type="domain" description="Glycosyltransferase family 28 N-terminal" evidence="11">
    <location>
        <begin position="4"/>
        <end position="142"/>
    </location>
</feature>
<gene>
    <name evidence="10 13" type="primary">murG</name>
    <name evidence="13" type="ORF">K7J14_08805</name>
</gene>